<feature type="region of interest" description="Disordered" evidence="8">
    <location>
        <begin position="219"/>
        <end position="273"/>
    </location>
</feature>
<feature type="region of interest" description="Disordered" evidence="8">
    <location>
        <begin position="108"/>
        <end position="181"/>
    </location>
</feature>
<dbReference type="PANTHER" id="PTHR13142:SF1">
    <property type="entry name" value="INNER CENTROMERE PROTEIN"/>
    <property type="match status" value="1"/>
</dbReference>
<accession>A0ABY8EUM7</accession>
<feature type="compositionally biased region" description="Basic and acidic residues" evidence="8">
    <location>
        <begin position="394"/>
        <end position="405"/>
    </location>
</feature>
<dbReference type="Pfam" id="PF03941">
    <property type="entry name" value="INCENP_ARK-bind"/>
    <property type="match status" value="1"/>
</dbReference>
<feature type="region of interest" description="Disordered" evidence="8">
    <location>
        <begin position="944"/>
        <end position="966"/>
    </location>
</feature>
<organism evidence="10 11">
    <name type="scientific">Malassezia furfur</name>
    <name type="common">Pityriasis versicolor infection agent</name>
    <name type="synonym">Pityrosporum furfur</name>
    <dbReference type="NCBI Taxonomy" id="55194"/>
    <lineage>
        <taxon>Eukaryota</taxon>
        <taxon>Fungi</taxon>
        <taxon>Dikarya</taxon>
        <taxon>Basidiomycota</taxon>
        <taxon>Ustilaginomycotina</taxon>
        <taxon>Malasseziomycetes</taxon>
        <taxon>Malasseziales</taxon>
        <taxon>Malasseziaceae</taxon>
        <taxon>Malassezia</taxon>
    </lineage>
</organism>
<evidence type="ECO:0000256" key="1">
    <source>
        <dbReference type="ARBA" id="ARBA00004123"/>
    </source>
</evidence>
<proteinExistence type="inferred from homology"/>
<feature type="compositionally biased region" description="Polar residues" evidence="8">
    <location>
        <begin position="165"/>
        <end position="176"/>
    </location>
</feature>
<comment type="similarity">
    <text evidence="3">Belongs to the INCENP family.</text>
</comment>
<dbReference type="Proteomes" id="UP000818624">
    <property type="component" value="Chromosome 2"/>
</dbReference>
<feature type="compositionally biased region" description="Low complexity" evidence="8">
    <location>
        <begin position="453"/>
        <end position="465"/>
    </location>
</feature>
<feature type="compositionally biased region" description="Low complexity" evidence="8">
    <location>
        <begin position="562"/>
        <end position="573"/>
    </location>
</feature>
<feature type="compositionally biased region" description="Basic residues" evidence="8">
    <location>
        <begin position="947"/>
        <end position="956"/>
    </location>
</feature>
<evidence type="ECO:0000256" key="5">
    <source>
        <dbReference type="ARBA" id="ARBA00022829"/>
    </source>
</evidence>
<evidence type="ECO:0000256" key="6">
    <source>
        <dbReference type="ARBA" id="ARBA00023212"/>
    </source>
</evidence>
<feature type="domain" description="Inner centromere protein ARK-binding" evidence="9">
    <location>
        <begin position="886"/>
        <end position="931"/>
    </location>
</feature>
<name>A0ABY8EUM7_MALFU</name>
<feature type="region of interest" description="Disordered" evidence="8">
    <location>
        <begin position="288"/>
        <end position="901"/>
    </location>
</feature>
<feature type="compositionally biased region" description="Polar residues" evidence="8">
    <location>
        <begin position="588"/>
        <end position="603"/>
    </location>
</feature>
<evidence type="ECO:0000256" key="4">
    <source>
        <dbReference type="ARBA" id="ARBA00022490"/>
    </source>
</evidence>
<feature type="compositionally biased region" description="Low complexity" evidence="8">
    <location>
        <begin position="364"/>
        <end position="383"/>
    </location>
</feature>
<keyword evidence="4" id="KW-0963">Cytoplasm</keyword>
<feature type="compositionally biased region" description="Low complexity" evidence="8">
    <location>
        <begin position="738"/>
        <end position="752"/>
    </location>
</feature>
<keyword evidence="6" id="KW-0206">Cytoskeleton</keyword>
<comment type="subcellular location">
    <subcellularLocation>
        <location evidence="2">Cytoplasm</location>
        <location evidence="2">Cytoskeleton</location>
        <location evidence="2">Spindle</location>
    </subcellularLocation>
    <subcellularLocation>
        <location evidence="1">Nucleus</location>
    </subcellularLocation>
</comment>
<feature type="compositionally biased region" description="Polar residues" evidence="8">
    <location>
        <begin position="809"/>
        <end position="823"/>
    </location>
</feature>
<gene>
    <name evidence="10" type="ORF">GLX27_002638</name>
</gene>
<sequence>MAPRRKGAGRAALAHRSAAKAVESHDGDVHAAWHRQVMRNAYIIAQSQLLQLAKQMEFDVDLTPWENEADEKMAEFWQQTNENVDEFCARMRNVGQADARTQQDTLPRIVADVVKSPRKRLGQDTPARAKPADIRPAEPPSPSVRPAPRVSADADVSQSDDEMLLTSSTHTAQPRSSHADQLLAPSAGQVDESQPRRDDALGVEPAPVKSAHFAKSPDRLASLLSTTPGTGLRTKRTLSSAVLRSTKKPSEAAPPAAPPAHTAGPPSKTPANRFRSSFLNKSLRKAIEERHGGARTDPDESALESSPFDDSHGEHGPPASAAHVERAADKDTTDTKGEPAPAAPHTTSGPLDALRTRLESVRRTSTTTAQALPLLPTTLANRPAEQRQGSAARVADDTKTKHGVEIADADDIAPAEENRARPAAPSREPRAGEAAVPKRPSTPPKPETRPAARDAATPPRAAATPSRIPLALRSPSRAERPGSRLDRTPSRLDRPLSRAEGPRPLSRADTGRSPGHSQLPRSPSRVGAGAPSSRATPSPGRSLHTSPFRVHGKAPQLAAMQPTTPSRTAPRSPGKLRDDRMSPFRATVASSQHNTAKTGTSSRAAPLTHTVPRPASPKLTTTPSAAEHEPAPSSLRSRIQGLLGFQAPPKTTRPMSALGTSPARTAPPGSPAREVHTALGFHDELDELEERQVQAVIGMPGALAEPPRAKEASAAPTRPVQRKVLAPARPAPKPSPASRPSLQTRPVTVASVRPPPRAPPPGRPSQVRATPGRVSTAAPSYTYDAEGKRRKVSQQPVREPSGHDERVSTESALKSKLTTTAMPSTKAGGSTVRAPVRPVTGAPRAWPKAGEAPRSSALSTTNVFQQQPAVTEPAGNVSTDELPDVQSEYSDSEDEASIKKRKLEPSWTRGRELEDLLLQQSTVDPDEIFGFQLGPVPLDTMLPPRKGDRRRIRKRTSSANWNGPDGLAQWEIDRYNERMGIHSYPRGDLS</sequence>
<protein>
    <recommendedName>
        <fullName evidence="9">Inner centromere protein ARK-binding domain-containing protein</fullName>
    </recommendedName>
</protein>
<feature type="compositionally biased region" description="Polar residues" evidence="8">
    <location>
        <begin position="856"/>
        <end position="869"/>
    </location>
</feature>
<dbReference type="InterPro" id="IPR005635">
    <property type="entry name" value="Inner_centromere_prot_ARK-bd"/>
</dbReference>
<evidence type="ECO:0000259" key="9">
    <source>
        <dbReference type="Pfam" id="PF03941"/>
    </source>
</evidence>
<feature type="compositionally biased region" description="Low complexity" evidence="8">
    <location>
        <begin position="146"/>
        <end position="157"/>
    </location>
</feature>
<evidence type="ECO:0000256" key="7">
    <source>
        <dbReference type="ARBA" id="ARBA00023242"/>
    </source>
</evidence>
<feature type="compositionally biased region" description="Basic and acidic residues" evidence="8">
    <location>
        <begin position="288"/>
        <end position="298"/>
    </location>
</feature>
<evidence type="ECO:0000256" key="8">
    <source>
        <dbReference type="SAM" id="MobiDB-lite"/>
    </source>
</evidence>
<evidence type="ECO:0000313" key="10">
    <source>
        <dbReference type="EMBL" id="WFD47973.1"/>
    </source>
</evidence>
<evidence type="ECO:0000313" key="11">
    <source>
        <dbReference type="Proteomes" id="UP000818624"/>
    </source>
</evidence>
<evidence type="ECO:0000256" key="2">
    <source>
        <dbReference type="ARBA" id="ARBA00004186"/>
    </source>
</evidence>
<dbReference type="PANTHER" id="PTHR13142">
    <property type="entry name" value="INNER CENTROMERE PROTEIN"/>
    <property type="match status" value="1"/>
</dbReference>
<evidence type="ECO:0000256" key="3">
    <source>
        <dbReference type="ARBA" id="ARBA00010042"/>
    </source>
</evidence>
<keyword evidence="7" id="KW-0539">Nucleus</keyword>
<keyword evidence="5" id="KW-0159">Chromosome partition</keyword>
<feature type="compositionally biased region" description="Pro residues" evidence="8">
    <location>
        <begin position="753"/>
        <end position="763"/>
    </location>
</feature>
<reference evidence="10 11" key="1">
    <citation type="journal article" date="2020" name="Elife">
        <title>Loss of centromere function drives karyotype evolution in closely related Malassezia species.</title>
        <authorList>
            <person name="Sankaranarayanan S.R."/>
            <person name="Ianiri G."/>
            <person name="Coelho M.A."/>
            <person name="Reza M.H."/>
            <person name="Thimmappa B.C."/>
            <person name="Ganguly P."/>
            <person name="Vadnala R.N."/>
            <person name="Sun S."/>
            <person name="Siddharthan R."/>
            <person name="Tellgren-Roth C."/>
            <person name="Dawson T.L."/>
            <person name="Heitman J."/>
            <person name="Sanyal K."/>
        </authorList>
    </citation>
    <scope>NUCLEOTIDE SEQUENCE [LARGE SCALE GENOMIC DNA]</scope>
    <source>
        <strain evidence="10">CBS14141</strain>
    </source>
</reference>
<keyword evidence="11" id="KW-1185">Reference proteome</keyword>
<feature type="compositionally biased region" description="Basic and acidic residues" evidence="8">
    <location>
        <begin position="476"/>
        <end position="501"/>
    </location>
</feature>
<dbReference type="EMBL" id="CP046235">
    <property type="protein sequence ID" value="WFD47973.1"/>
    <property type="molecule type" value="Genomic_DNA"/>
</dbReference>
<feature type="compositionally biased region" description="Basic and acidic residues" evidence="8">
    <location>
        <begin position="323"/>
        <end position="337"/>
    </location>
</feature>